<evidence type="ECO:0000313" key="2">
    <source>
        <dbReference type="RefSeq" id="XP_028147767.1"/>
    </source>
</evidence>
<dbReference type="InterPro" id="IPR024395">
    <property type="entry name" value="CLASP_N_dom"/>
</dbReference>
<accession>A0A6P7GP20</accession>
<dbReference type="InterPro" id="IPR011989">
    <property type="entry name" value="ARM-like"/>
</dbReference>
<protein>
    <submittedName>
        <fullName evidence="2">Uncharacterized protein LOC114341182</fullName>
    </submittedName>
</protein>
<organism evidence="2">
    <name type="scientific">Diabrotica virgifera virgifera</name>
    <name type="common">western corn rootworm</name>
    <dbReference type="NCBI Taxonomy" id="50390"/>
    <lineage>
        <taxon>Eukaryota</taxon>
        <taxon>Metazoa</taxon>
        <taxon>Ecdysozoa</taxon>
        <taxon>Arthropoda</taxon>
        <taxon>Hexapoda</taxon>
        <taxon>Insecta</taxon>
        <taxon>Pterygota</taxon>
        <taxon>Neoptera</taxon>
        <taxon>Endopterygota</taxon>
        <taxon>Coleoptera</taxon>
        <taxon>Polyphaga</taxon>
        <taxon>Cucujiformia</taxon>
        <taxon>Chrysomeloidea</taxon>
        <taxon>Chrysomelidae</taxon>
        <taxon>Galerucinae</taxon>
        <taxon>Diabroticina</taxon>
        <taxon>Diabroticites</taxon>
        <taxon>Diabrotica</taxon>
    </lineage>
</organism>
<proteinExistence type="predicted"/>
<dbReference type="GO" id="GO:0005929">
    <property type="term" value="C:cilium"/>
    <property type="evidence" value="ECO:0007669"/>
    <property type="project" value="TreeGrafter"/>
</dbReference>
<dbReference type="InParanoid" id="A0A6P7GP20"/>
<dbReference type="Gene3D" id="1.25.10.10">
    <property type="entry name" value="Leucine-rich Repeat Variant"/>
    <property type="match status" value="1"/>
</dbReference>
<reference evidence="2" key="1">
    <citation type="submission" date="2025-08" db="UniProtKB">
        <authorList>
            <consortium name="RefSeq"/>
        </authorList>
    </citation>
    <scope>IDENTIFICATION</scope>
    <source>
        <tissue evidence="2">Whole insect</tissue>
    </source>
</reference>
<dbReference type="SUPFAM" id="SSF48371">
    <property type="entry name" value="ARM repeat"/>
    <property type="match status" value="1"/>
</dbReference>
<dbReference type="GO" id="GO:0008017">
    <property type="term" value="F:microtubule binding"/>
    <property type="evidence" value="ECO:0007669"/>
    <property type="project" value="TreeGrafter"/>
</dbReference>
<dbReference type="GO" id="GO:0000226">
    <property type="term" value="P:microtubule cytoskeleton organization"/>
    <property type="evidence" value="ECO:0007669"/>
    <property type="project" value="TreeGrafter"/>
</dbReference>
<dbReference type="AlphaFoldDB" id="A0A6P7GP20"/>
<dbReference type="PANTHER" id="PTHR21567:SF87">
    <property type="entry name" value="CRESCERIN-LIKE PROTEIN CHE-12"/>
    <property type="match status" value="1"/>
</dbReference>
<evidence type="ECO:0000259" key="1">
    <source>
        <dbReference type="Pfam" id="PF12348"/>
    </source>
</evidence>
<feature type="domain" description="CLASP N-terminal" evidence="1">
    <location>
        <begin position="20"/>
        <end position="129"/>
    </location>
</feature>
<dbReference type="PANTHER" id="PTHR21567">
    <property type="entry name" value="CLASP"/>
    <property type="match status" value="1"/>
</dbReference>
<name>A0A6P7GP20_DIAVI</name>
<dbReference type="Pfam" id="PF12348">
    <property type="entry name" value="CLASP_N"/>
    <property type="match status" value="1"/>
</dbReference>
<dbReference type="InterPro" id="IPR016024">
    <property type="entry name" value="ARM-type_fold"/>
</dbReference>
<dbReference type="GO" id="GO:0005881">
    <property type="term" value="C:cytoplasmic microtubule"/>
    <property type="evidence" value="ECO:0007669"/>
    <property type="project" value="TreeGrafter"/>
</dbReference>
<sequence>MATKDISANIIFVVGELEEIAGPLLHRTADTNKFLRADANAALDVMCENLPMNRVIFVITSRGCTHQNSVVRATAIRLITELVKKHGADKIFQMNKDIRDKIILAGANSLADGSLEARSHGKEMFSYICGHPHFHKNLLEAVPQNTLRHIAKTLNSIKPFTGT</sequence>
<gene>
    <name evidence="2" type="primary">LOC114341182</name>
</gene>
<dbReference type="RefSeq" id="XP_028147767.1">
    <property type="nucleotide sequence ID" value="XM_028291966.1"/>
</dbReference>